<evidence type="ECO:0000256" key="8">
    <source>
        <dbReference type="SAM" id="MobiDB-lite"/>
    </source>
</evidence>
<dbReference type="KEGG" id="cot:CORT_0A11900"/>
<comment type="similarity">
    <text evidence="2">Belongs to the SCC4/mau-2 family.</text>
</comment>
<dbReference type="GO" id="GO:0007059">
    <property type="term" value="P:chromosome segregation"/>
    <property type="evidence" value="ECO:0007669"/>
    <property type="project" value="UniProtKB-KW"/>
</dbReference>
<feature type="compositionally biased region" description="Basic and acidic residues" evidence="8">
    <location>
        <begin position="524"/>
        <end position="536"/>
    </location>
</feature>
<evidence type="ECO:0000256" key="4">
    <source>
        <dbReference type="ARBA" id="ARBA00022776"/>
    </source>
</evidence>
<evidence type="ECO:0000256" key="7">
    <source>
        <dbReference type="ARBA" id="ARBA00023306"/>
    </source>
</evidence>
<evidence type="ECO:0000256" key="1">
    <source>
        <dbReference type="ARBA" id="ARBA00004123"/>
    </source>
</evidence>
<keyword evidence="4" id="KW-0498">Mitosis</keyword>
<keyword evidence="3" id="KW-0132">Cell division</keyword>
<keyword evidence="7" id="KW-0131">Cell cycle</keyword>
<dbReference type="GO" id="GO:0051301">
    <property type="term" value="P:cell division"/>
    <property type="evidence" value="ECO:0007669"/>
    <property type="project" value="UniProtKB-KW"/>
</dbReference>
<evidence type="ECO:0000256" key="3">
    <source>
        <dbReference type="ARBA" id="ARBA00022618"/>
    </source>
</evidence>
<dbReference type="eggNOG" id="ENOG502RK5N">
    <property type="taxonomic scope" value="Eukaryota"/>
</dbReference>
<dbReference type="GeneID" id="14537239"/>
<evidence type="ECO:0000256" key="2">
    <source>
        <dbReference type="ARBA" id="ARBA00008585"/>
    </source>
</evidence>
<dbReference type="GO" id="GO:0007064">
    <property type="term" value="P:mitotic sister chromatid cohesion"/>
    <property type="evidence" value="ECO:0007669"/>
    <property type="project" value="InterPro"/>
</dbReference>
<keyword evidence="6" id="KW-0539">Nucleus</keyword>
<protein>
    <submittedName>
        <fullName evidence="9">Uncharacterized protein</fullName>
    </submittedName>
</protein>
<keyword evidence="5" id="KW-0159">Chromosome partition</keyword>
<dbReference type="HOGENOM" id="CLU_260917_0_0_1"/>
<proteinExistence type="inferred from homology"/>
<evidence type="ECO:0000313" key="10">
    <source>
        <dbReference type="Proteomes" id="UP000005018"/>
    </source>
</evidence>
<dbReference type="RefSeq" id="XP_003867013.1">
    <property type="nucleotide sequence ID" value="XM_003866965.1"/>
</dbReference>
<dbReference type="EMBL" id="HE681719">
    <property type="protein sequence ID" value="CCG21575.1"/>
    <property type="molecule type" value="Genomic_DNA"/>
</dbReference>
<evidence type="ECO:0000256" key="5">
    <source>
        <dbReference type="ARBA" id="ARBA00022829"/>
    </source>
</evidence>
<feature type="region of interest" description="Disordered" evidence="8">
    <location>
        <begin position="116"/>
        <end position="140"/>
    </location>
</feature>
<feature type="region of interest" description="Disordered" evidence="8">
    <location>
        <begin position="334"/>
        <end position="357"/>
    </location>
</feature>
<feature type="compositionally biased region" description="Polar residues" evidence="8">
    <location>
        <begin position="487"/>
        <end position="510"/>
    </location>
</feature>
<evidence type="ECO:0000313" key="9">
    <source>
        <dbReference type="EMBL" id="CCG21575.1"/>
    </source>
</evidence>
<dbReference type="GO" id="GO:0005634">
    <property type="term" value="C:nucleus"/>
    <property type="evidence" value="ECO:0007669"/>
    <property type="project" value="UniProtKB-SubCell"/>
</dbReference>
<keyword evidence="10" id="KW-1185">Reference proteome</keyword>
<feature type="region of interest" description="Disordered" evidence="8">
    <location>
        <begin position="161"/>
        <end position="205"/>
    </location>
</feature>
<comment type="subcellular location">
    <subcellularLocation>
        <location evidence="1">Nucleus</location>
    </subcellularLocation>
</comment>
<dbReference type="InterPro" id="IPR019440">
    <property type="entry name" value="MAU2"/>
</dbReference>
<feature type="compositionally biased region" description="Polar residues" evidence="8">
    <location>
        <begin position="412"/>
        <end position="422"/>
    </location>
</feature>
<sequence>MGRKKKAYAAKSPPRKDSLASAIGDTYSLVSGDMNESGPQSVSNSTLKLLSQLKQKPIVGDQKNYCSGYNPYNEVELGSPYLNVEHSSVCQVCKQYQDEISPPFKEHKMEGDDLMQASNPLADTSPQPFGPSSTQLTLGYSRPTSQYNERMTPEVQAIKGPHHLALPSPKPLLTQDKLQSTESTNSKKPTSKRTQPQDDPSRAAIPQNLENGLESHSNFGAVNNVETQVASEVIETTIKTTENGSVEGNRDMRIDSLSNNVSYSTFKSLQNPNGKLIETSSSIHGSTPIIKPEGKVNPTPSEGFQNGSKVILLSQSDSTASHTLADNSIHRNNDSPFCISSDSQQLKPSNDSQSQSAQGFFPELKERGPFTSFEEKQNWRENPITNSNQTFFGMHNEQAFGNAALKKNAPITSHAPSASKTGSLVKPTERVSEQQNPSNKRGLNISHDGNPTKSSYYNDKKAAKGSFQEYSRFGRQDIFKSEKWVSQKGSTRPSKNESGNYSQRLRSSSQLEHKGVNSYKPRTSAHEEFEPPTKKYKFEPGDGSHVFIGPKCLGDRKSSGGFPGLQNPLSHTNGFNDSAQRGSRSDFKIYGESKFARVPYTKNKVEAYLEKSLSHPNLKIAYFVQTSQEFVDKAHELLVIDKSVHSVINYHKFIKAAIKCLLILVKKYTKDLTPHQLVSLYYKIARLYLNETESFDVAEKYTTKASKVCRDHSLIEFQFFCDLLMIEIYEKIDVTIISGFTSRRVENYGEAGFHLLASCLQLARIKYLLVSDSYNALVNLQRVAKDPKLHPIVKKIATIYMAGLHNYRGNPSIAVELLRGHEEKASEPFAAYILMTKLLANVSLNNTPESKLLLKELMQILNNGDKSKWKQWSVNGDIKFHVKGELNIEFDFVISWLPVVDFKIMLYFLSGIAYLHSIGDRSKFCLDKAYTLIGNAQDDLKKDRNLAKYFTANEARQRDLKLRYMRYLVQYYQQWQLFVNDDTKILFLNDFMNTNNKLFTREEYTIFKPIYPYIHYMFALYYHSRGDLQAAKFYYLKVRNMTSIVEVDSIASLQQMNNGLGGDAFHPQGKFSELHVYSTFQLTVLLDYEVGEIMSKKETEESKLAVEKLTSLRNTLFEEFKLVNIQPESADQFKSNFVLNNKLIDMTLDIIMRLLHGIEFNLDVKDLKSMLVKIGDHTTFYFVSFLVTYVLVINTSGTNERLKFIKRCMDLFPKSRSEVVETPLGKKQVSISESVDSCRVFFLRCLMQVHESNGLHNQVDMDKVQLERLCKLLAPRYTTLKENVTYDPTFKSLSQSKSEKEDVEMKDG</sequence>
<feature type="compositionally biased region" description="Polar residues" evidence="8">
    <location>
        <begin position="176"/>
        <end position="194"/>
    </location>
</feature>
<accession>H8WYU3</accession>
<dbReference type="OrthoDB" id="5565328at2759"/>
<organism evidence="9 10">
    <name type="scientific">Candida orthopsilosis (strain 90-125)</name>
    <name type="common">Yeast</name>
    <dbReference type="NCBI Taxonomy" id="1136231"/>
    <lineage>
        <taxon>Eukaryota</taxon>
        <taxon>Fungi</taxon>
        <taxon>Dikarya</taxon>
        <taxon>Ascomycota</taxon>
        <taxon>Saccharomycotina</taxon>
        <taxon>Pichiomycetes</taxon>
        <taxon>Debaryomycetaceae</taxon>
        <taxon>Candida/Lodderomyces clade</taxon>
        <taxon>Candida</taxon>
    </lineage>
</organism>
<evidence type="ECO:0000256" key="6">
    <source>
        <dbReference type="ARBA" id="ARBA00023242"/>
    </source>
</evidence>
<feature type="region of interest" description="Disordered" evidence="8">
    <location>
        <begin position="281"/>
        <end position="306"/>
    </location>
</feature>
<feature type="compositionally biased region" description="Polar residues" evidence="8">
    <location>
        <begin position="433"/>
        <end position="457"/>
    </location>
</feature>
<name>H8WYU3_CANO9</name>
<feature type="region of interest" description="Disordered" evidence="8">
    <location>
        <begin position="483"/>
        <end position="536"/>
    </location>
</feature>
<feature type="region of interest" description="Disordered" evidence="8">
    <location>
        <begin position="412"/>
        <end position="459"/>
    </location>
</feature>
<dbReference type="Pfam" id="PF10345">
    <property type="entry name" value="Cohesin_load"/>
    <property type="match status" value="1"/>
</dbReference>
<gene>
    <name evidence="9" type="ORF">CORT_0A11900</name>
</gene>
<dbReference type="Proteomes" id="UP000005018">
    <property type="component" value="Chromosome 1"/>
</dbReference>
<reference evidence="9 10" key="1">
    <citation type="journal article" date="2012" name="PLoS ONE">
        <title>Sequence and analysis of the genome of the pathogenic yeast Candida orthopsilosis.</title>
        <authorList>
            <person name="Riccombeni A."/>
            <person name="Vidanes G."/>
            <person name="Proux-Wera E."/>
            <person name="Wolfe K.H."/>
            <person name="Butler G."/>
        </authorList>
    </citation>
    <scope>NUCLEOTIDE SEQUENCE [LARGE SCALE GENOMIC DNA]</scope>
    <source>
        <strain evidence="9 10">Co 90-125</strain>
    </source>
</reference>